<name>A0A4V1RU43_9HYPH</name>
<dbReference type="EMBL" id="QYBB01000038">
    <property type="protein sequence ID" value="RYC29854.1"/>
    <property type="molecule type" value="Genomic_DNA"/>
</dbReference>
<reference evidence="1 2" key="1">
    <citation type="submission" date="2018-12" db="EMBL/GenBank/DDBJ databases">
        <authorList>
            <person name="Grouzdev D.S."/>
            <person name="Krutkina M.S."/>
        </authorList>
    </citation>
    <scope>NUCLEOTIDE SEQUENCE [LARGE SCALE GENOMIC DNA]</scope>
    <source>
        <strain evidence="1 2">RmlP026</strain>
    </source>
</reference>
<proteinExistence type="predicted"/>
<dbReference type="AlphaFoldDB" id="A0A4V1RU43"/>
<keyword evidence="2" id="KW-1185">Reference proteome</keyword>
<dbReference type="Pfam" id="PF02515">
    <property type="entry name" value="CoA_transf_3"/>
    <property type="match status" value="1"/>
</dbReference>
<evidence type="ECO:0000313" key="1">
    <source>
        <dbReference type="EMBL" id="RYC29854.1"/>
    </source>
</evidence>
<dbReference type="InterPro" id="IPR023606">
    <property type="entry name" value="CoA-Trfase_III_dom_1_sf"/>
</dbReference>
<dbReference type="InterPro" id="IPR003673">
    <property type="entry name" value="CoA-Trfase_fam_III"/>
</dbReference>
<protein>
    <submittedName>
        <fullName evidence="1">Acyl-CoA transferase</fullName>
    </submittedName>
</protein>
<keyword evidence="1" id="KW-0808">Transferase</keyword>
<gene>
    <name evidence="1" type="ORF">D3273_21900</name>
</gene>
<dbReference type="GO" id="GO:0016740">
    <property type="term" value="F:transferase activity"/>
    <property type="evidence" value="ECO:0007669"/>
    <property type="project" value="UniProtKB-KW"/>
</dbReference>
<dbReference type="InterPro" id="IPR052985">
    <property type="entry name" value="CoA-trans_III_biosynth/detox"/>
</dbReference>
<reference evidence="1 2" key="2">
    <citation type="submission" date="2019-02" db="EMBL/GenBank/DDBJ databases">
        <title>'Lichenibacterium ramalinii' gen. nov. sp. nov., 'Lichenibacterium minor' gen. nov. sp. nov.</title>
        <authorList>
            <person name="Pankratov T."/>
        </authorList>
    </citation>
    <scope>NUCLEOTIDE SEQUENCE [LARGE SCALE GENOMIC DNA]</scope>
    <source>
        <strain evidence="1 2">RmlP026</strain>
    </source>
</reference>
<comment type="caution">
    <text evidence="1">The sequence shown here is derived from an EMBL/GenBank/DDBJ whole genome shotgun (WGS) entry which is preliminary data.</text>
</comment>
<accession>A0A4V1RU43</accession>
<evidence type="ECO:0000313" key="2">
    <source>
        <dbReference type="Proteomes" id="UP000290759"/>
    </source>
</evidence>
<dbReference type="SUPFAM" id="SSF89796">
    <property type="entry name" value="CoA-transferase family III (CaiB/BaiF)"/>
    <property type="match status" value="2"/>
</dbReference>
<dbReference type="OrthoDB" id="9806585at2"/>
<dbReference type="RefSeq" id="WP_129229027.1">
    <property type="nucleotide sequence ID" value="NZ_QYBB01000038.1"/>
</dbReference>
<dbReference type="Gene3D" id="3.40.50.10540">
    <property type="entry name" value="Crotonobetainyl-coa:carnitine coa-transferase, domain 1"/>
    <property type="match status" value="1"/>
</dbReference>
<organism evidence="1 2">
    <name type="scientific">Lichenibacterium minor</name>
    <dbReference type="NCBI Taxonomy" id="2316528"/>
    <lineage>
        <taxon>Bacteria</taxon>
        <taxon>Pseudomonadati</taxon>
        <taxon>Pseudomonadota</taxon>
        <taxon>Alphaproteobacteria</taxon>
        <taxon>Hyphomicrobiales</taxon>
        <taxon>Lichenihabitantaceae</taxon>
        <taxon>Lichenibacterium</taxon>
    </lineage>
</organism>
<dbReference type="Proteomes" id="UP000290759">
    <property type="component" value="Unassembled WGS sequence"/>
</dbReference>
<dbReference type="PANTHER" id="PTHR48229:SF1">
    <property type="entry name" value="ALPHA METHYLACYL-COA RACEMASE-RELATED"/>
    <property type="match status" value="1"/>
</dbReference>
<sequence>MDHTAAASHAWASLGGDPAALGALSFAGGDAAFTSAFAVDGLAAGAVAAAGLALAEFASAAGRARPAVQVDRRLSALWFDAAILPRGWTLPPSRHPTMRDYRARDGWIKLHTVAPAHRAAAVRVLGVPAEPGAFARAVAGWSAEALETAVVEAGGCAGAMRSGAEWGAHPQGCAVAAEPLVALADADPGPAPGWAVPAGRPLAGIRVLDLTRVLAGPVATRLLAGWGADVLRIDPPGWDEDGLAPDVTLGKSCARLDLRDAADRATFESLLARADVLVNGYRPGALDGLGYGAEACRRLSPGLVDVRLDAWGWTGPWAGRRGFDSLVQMASGINEAGMRSAGRDAPLPLPVQALDHATGYLAAAAVLRGLARRTAGRGTAARLSLAATSTLLTGLGRVAPGCGHAAPAVADLSPAVEHTVWGPARRLRPPLEVGGAPLRWDRPASPLGSAPAAWM</sequence>
<dbReference type="PANTHER" id="PTHR48229">
    <property type="entry name" value="CAIB/BAIF FAMILY ENZYME (AFU_ORTHOLOGUE AFUA_1G05360)-RELATED"/>
    <property type="match status" value="1"/>
</dbReference>